<keyword evidence="1" id="KW-1133">Transmembrane helix</keyword>
<evidence type="ECO:0000313" key="3">
    <source>
        <dbReference type="Proteomes" id="UP000561045"/>
    </source>
</evidence>
<sequence>MSEPDRASFVATLRAVLWSFIGVRKRRDYQQDSTTLNPVAVVVAGLIAGVIFVLSLVFVVHWVTASS</sequence>
<protein>
    <recommendedName>
        <fullName evidence="4">DUF2970 domain-containing protein</fullName>
    </recommendedName>
</protein>
<dbReference type="EMBL" id="JACIET010000001">
    <property type="protein sequence ID" value="MBB4013031.1"/>
    <property type="molecule type" value="Genomic_DNA"/>
</dbReference>
<keyword evidence="1" id="KW-0812">Transmembrane</keyword>
<accession>A0A840BHL0</accession>
<evidence type="ECO:0000313" key="2">
    <source>
        <dbReference type="EMBL" id="MBB4013031.1"/>
    </source>
</evidence>
<feature type="transmembrane region" description="Helical" evidence="1">
    <location>
        <begin position="35"/>
        <end position="63"/>
    </location>
</feature>
<evidence type="ECO:0000256" key="1">
    <source>
        <dbReference type="SAM" id="Phobius"/>
    </source>
</evidence>
<dbReference type="AlphaFoldDB" id="A0A840BHL0"/>
<dbReference type="InterPro" id="IPR021344">
    <property type="entry name" value="DUF2970"/>
</dbReference>
<gene>
    <name evidence="2" type="ORF">GGR36_002339</name>
</gene>
<keyword evidence="1" id="KW-0472">Membrane</keyword>
<organism evidence="2 3">
    <name type="scientific">Niveibacterium umoris</name>
    <dbReference type="NCBI Taxonomy" id="1193620"/>
    <lineage>
        <taxon>Bacteria</taxon>
        <taxon>Pseudomonadati</taxon>
        <taxon>Pseudomonadota</taxon>
        <taxon>Betaproteobacteria</taxon>
        <taxon>Rhodocyclales</taxon>
        <taxon>Rhodocyclaceae</taxon>
        <taxon>Niveibacterium</taxon>
    </lineage>
</organism>
<dbReference type="Proteomes" id="UP000561045">
    <property type="component" value="Unassembled WGS sequence"/>
</dbReference>
<proteinExistence type="predicted"/>
<dbReference type="RefSeq" id="WP_183634792.1">
    <property type="nucleotide sequence ID" value="NZ_BAABLE010000011.1"/>
</dbReference>
<comment type="caution">
    <text evidence="2">The sequence shown here is derived from an EMBL/GenBank/DDBJ whole genome shotgun (WGS) entry which is preliminary data.</text>
</comment>
<evidence type="ECO:0008006" key="4">
    <source>
        <dbReference type="Google" id="ProtNLM"/>
    </source>
</evidence>
<name>A0A840BHL0_9RHOO</name>
<reference evidence="2 3" key="1">
    <citation type="submission" date="2020-08" db="EMBL/GenBank/DDBJ databases">
        <title>Genomic Encyclopedia of Type Strains, Phase IV (KMG-IV): sequencing the most valuable type-strain genomes for metagenomic binning, comparative biology and taxonomic classification.</title>
        <authorList>
            <person name="Goeker M."/>
        </authorList>
    </citation>
    <scope>NUCLEOTIDE SEQUENCE [LARGE SCALE GENOMIC DNA]</scope>
    <source>
        <strain evidence="2 3">DSM 106739</strain>
    </source>
</reference>
<dbReference type="Pfam" id="PF11174">
    <property type="entry name" value="DUF2970"/>
    <property type="match status" value="1"/>
</dbReference>
<keyword evidence="3" id="KW-1185">Reference proteome</keyword>